<comment type="caution">
    <text evidence="1">The sequence shown here is derived from an EMBL/GenBank/DDBJ whole genome shotgun (WGS) entry which is preliminary data.</text>
</comment>
<dbReference type="Proteomes" id="UP000235388">
    <property type="component" value="Unassembled WGS sequence"/>
</dbReference>
<accession>A0A2N5VXJ1</accession>
<dbReference type="STRING" id="200324.A0A2N5VXJ1"/>
<evidence type="ECO:0000313" key="2">
    <source>
        <dbReference type="Proteomes" id="UP000235388"/>
    </source>
</evidence>
<dbReference type="AlphaFoldDB" id="A0A2N5VXJ1"/>
<sequence length="141" mass="15434">MVGSCQQGTSSRRIDPSWAITAIKPFKETAGSTLMQFVSLGLLCDKRAQDMGGTNLTASNAGLDGPIQVYIGCSHLIQTWAPGHRVNQTRWPNARATKFEVVNNSLGGPAPKFELDGCIQYKLGCNHPSQLFWKCLYFKKG</sequence>
<gene>
    <name evidence="1" type="ORF">PCANC_11674</name>
</gene>
<name>A0A2N5VXJ1_9BASI</name>
<dbReference type="EMBL" id="PGCJ01000042">
    <property type="protein sequence ID" value="PLW54713.1"/>
    <property type="molecule type" value="Genomic_DNA"/>
</dbReference>
<keyword evidence="2" id="KW-1185">Reference proteome</keyword>
<reference evidence="1 2" key="1">
    <citation type="submission" date="2017-11" db="EMBL/GenBank/DDBJ databases">
        <title>De novo assembly and phasing of dikaryotic genomes from two isolates of Puccinia coronata f. sp. avenae, the causal agent of oat crown rust.</title>
        <authorList>
            <person name="Miller M.E."/>
            <person name="Zhang Y."/>
            <person name="Omidvar V."/>
            <person name="Sperschneider J."/>
            <person name="Schwessinger B."/>
            <person name="Raley C."/>
            <person name="Palmer J.M."/>
            <person name="Garnica D."/>
            <person name="Upadhyaya N."/>
            <person name="Rathjen J."/>
            <person name="Taylor J.M."/>
            <person name="Park R.F."/>
            <person name="Dodds P.N."/>
            <person name="Hirsch C.D."/>
            <person name="Kianian S.F."/>
            <person name="Figueroa M."/>
        </authorList>
    </citation>
    <scope>NUCLEOTIDE SEQUENCE [LARGE SCALE GENOMIC DNA]</scope>
    <source>
        <strain evidence="1">12NC29</strain>
    </source>
</reference>
<organism evidence="1 2">
    <name type="scientific">Puccinia coronata f. sp. avenae</name>
    <dbReference type="NCBI Taxonomy" id="200324"/>
    <lineage>
        <taxon>Eukaryota</taxon>
        <taxon>Fungi</taxon>
        <taxon>Dikarya</taxon>
        <taxon>Basidiomycota</taxon>
        <taxon>Pucciniomycotina</taxon>
        <taxon>Pucciniomycetes</taxon>
        <taxon>Pucciniales</taxon>
        <taxon>Pucciniaceae</taxon>
        <taxon>Puccinia</taxon>
    </lineage>
</organism>
<protein>
    <submittedName>
        <fullName evidence="1">Uncharacterized protein</fullName>
    </submittedName>
</protein>
<proteinExistence type="predicted"/>
<evidence type="ECO:0000313" key="1">
    <source>
        <dbReference type="EMBL" id="PLW54713.1"/>
    </source>
</evidence>